<evidence type="ECO:0000259" key="8">
    <source>
        <dbReference type="Pfam" id="PF13359"/>
    </source>
</evidence>
<organism evidence="10 11">
    <name type="scientific">Acer saccharum</name>
    <name type="common">Sugar maple</name>
    <dbReference type="NCBI Taxonomy" id="4024"/>
    <lineage>
        <taxon>Eukaryota</taxon>
        <taxon>Viridiplantae</taxon>
        <taxon>Streptophyta</taxon>
        <taxon>Embryophyta</taxon>
        <taxon>Tracheophyta</taxon>
        <taxon>Spermatophyta</taxon>
        <taxon>Magnoliopsida</taxon>
        <taxon>eudicotyledons</taxon>
        <taxon>Gunneridae</taxon>
        <taxon>Pentapetalae</taxon>
        <taxon>rosids</taxon>
        <taxon>malvids</taxon>
        <taxon>Sapindales</taxon>
        <taxon>Sapindaceae</taxon>
        <taxon>Hippocastanoideae</taxon>
        <taxon>Acereae</taxon>
        <taxon>Acer</taxon>
    </lineage>
</organism>
<comment type="subcellular location">
    <subcellularLocation>
        <location evidence="2">Nucleus</location>
    </subcellularLocation>
</comment>
<evidence type="ECO:0000256" key="4">
    <source>
        <dbReference type="ARBA" id="ARBA00022722"/>
    </source>
</evidence>
<evidence type="ECO:0000259" key="9">
    <source>
        <dbReference type="Pfam" id="PF26138"/>
    </source>
</evidence>
<keyword evidence="6" id="KW-0378">Hydrolase</keyword>
<dbReference type="GO" id="GO:0016787">
    <property type="term" value="F:hydrolase activity"/>
    <property type="evidence" value="ECO:0007669"/>
    <property type="project" value="UniProtKB-KW"/>
</dbReference>
<dbReference type="PANTHER" id="PTHR22930">
    <property type="match status" value="1"/>
</dbReference>
<proteinExistence type="inferred from homology"/>
<evidence type="ECO:0000256" key="1">
    <source>
        <dbReference type="ARBA" id="ARBA00001968"/>
    </source>
</evidence>
<dbReference type="Pfam" id="PF26138">
    <property type="entry name" value="DUF8040"/>
    <property type="match status" value="1"/>
</dbReference>
<keyword evidence="7" id="KW-0539">Nucleus</keyword>
<protein>
    <recommendedName>
        <fullName evidence="12">DDE Tnp4 domain-containing protein</fullName>
    </recommendedName>
</protein>
<gene>
    <name evidence="10" type="ORF">LWI29_037714</name>
</gene>
<dbReference type="GO" id="GO:0005634">
    <property type="term" value="C:nucleus"/>
    <property type="evidence" value="ECO:0007669"/>
    <property type="project" value="UniProtKB-SubCell"/>
</dbReference>
<dbReference type="EMBL" id="JAUESC010000382">
    <property type="protein sequence ID" value="KAK0588308.1"/>
    <property type="molecule type" value="Genomic_DNA"/>
</dbReference>
<evidence type="ECO:0000256" key="3">
    <source>
        <dbReference type="ARBA" id="ARBA00006958"/>
    </source>
</evidence>
<reference evidence="10" key="2">
    <citation type="submission" date="2023-06" db="EMBL/GenBank/DDBJ databases">
        <authorList>
            <person name="Swenson N.G."/>
            <person name="Wegrzyn J.L."/>
            <person name="Mcevoy S.L."/>
        </authorList>
    </citation>
    <scope>NUCLEOTIDE SEQUENCE</scope>
    <source>
        <strain evidence="10">NS2018</strain>
        <tissue evidence="10">Leaf</tissue>
    </source>
</reference>
<comment type="cofactor">
    <cofactor evidence="1">
        <name>a divalent metal cation</name>
        <dbReference type="ChEBI" id="CHEBI:60240"/>
    </cofactor>
</comment>
<keyword evidence="5" id="KW-0479">Metal-binding</keyword>
<dbReference type="InterPro" id="IPR045249">
    <property type="entry name" value="HARBI1-like"/>
</dbReference>
<sequence>MFEGKFVQFALSSIPIRKKREFSVSVVMESSDDERDGVYGNNIPKGLSHNVASNGTKFVDEVLNGHSERCLENFRMDKPVFYKLCDILQAKGLLRHTTRIKIEEQLAIFMFIIGHNLRTRAVQELFRYSGETISRHFNKVLNAIMSISLDFFQPPGSDVPPEIYEDPRFYPYFKDCVGAVDGIHIPVMVGVDEQGPFRNRNGLLSQNVLAACSFDLKFHYVLAGWEGSASDLRVLNSALTRRNKLQVPEGKYYLLDNKYANMPGFISPYLDVPYHSNQIPSGYHPQDAKELFNQRLSLARSATDRIFGALKERFPILMSAPPYPLQTQVKLVVVACALHNFIRREKPDDWIFRMYEQDMSFQMDESMPPLEVEQPLMHDAAHALDISFQPDQLDLTSQLRDSIAAEMWDDYITHVNYSL</sequence>
<evidence type="ECO:0000256" key="7">
    <source>
        <dbReference type="ARBA" id="ARBA00023242"/>
    </source>
</evidence>
<dbReference type="InterPro" id="IPR027806">
    <property type="entry name" value="HARBI1_dom"/>
</dbReference>
<evidence type="ECO:0000256" key="2">
    <source>
        <dbReference type="ARBA" id="ARBA00004123"/>
    </source>
</evidence>
<feature type="domain" description="DDE Tnp4" evidence="8">
    <location>
        <begin position="180"/>
        <end position="340"/>
    </location>
</feature>
<comment type="caution">
    <text evidence="10">The sequence shown here is derived from an EMBL/GenBank/DDBJ whole genome shotgun (WGS) entry which is preliminary data.</text>
</comment>
<keyword evidence="4" id="KW-0540">Nuclease</keyword>
<dbReference type="Proteomes" id="UP001168877">
    <property type="component" value="Unassembled WGS sequence"/>
</dbReference>
<reference evidence="10" key="1">
    <citation type="journal article" date="2022" name="Plant J.">
        <title>Strategies of tolerance reflected in two North American maple genomes.</title>
        <authorList>
            <person name="McEvoy S.L."/>
            <person name="Sezen U.U."/>
            <person name="Trouern-Trend A."/>
            <person name="McMahon S.M."/>
            <person name="Schaberg P.G."/>
            <person name="Yang J."/>
            <person name="Wegrzyn J.L."/>
            <person name="Swenson N.G."/>
        </authorList>
    </citation>
    <scope>NUCLEOTIDE SEQUENCE</scope>
    <source>
        <strain evidence="10">NS2018</strain>
    </source>
</reference>
<dbReference type="GO" id="GO:0004518">
    <property type="term" value="F:nuclease activity"/>
    <property type="evidence" value="ECO:0007669"/>
    <property type="project" value="UniProtKB-KW"/>
</dbReference>
<dbReference type="Pfam" id="PF13359">
    <property type="entry name" value="DDE_Tnp_4"/>
    <property type="match status" value="1"/>
</dbReference>
<evidence type="ECO:0000313" key="11">
    <source>
        <dbReference type="Proteomes" id="UP001168877"/>
    </source>
</evidence>
<keyword evidence="11" id="KW-1185">Reference proteome</keyword>
<dbReference type="InterPro" id="IPR058353">
    <property type="entry name" value="DUF8040"/>
</dbReference>
<dbReference type="PANTHER" id="PTHR22930:SF273">
    <property type="entry name" value="NUCLEASE HARBI1"/>
    <property type="match status" value="1"/>
</dbReference>
<dbReference type="GO" id="GO:0046872">
    <property type="term" value="F:metal ion binding"/>
    <property type="evidence" value="ECO:0007669"/>
    <property type="project" value="UniProtKB-KW"/>
</dbReference>
<evidence type="ECO:0000256" key="6">
    <source>
        <dbReference type="ARBA" id="ARBA00022801"/>
    </source>
</evidence>
<evidence type="ECO:0008006" key="12">
    <source>
        <dbReference type="Google" id="ProtNLM"/>
    </source>
</evidence>
<feature type="domain" description="DUF8040" evidence="9">
    <location>
        <begin position="53"/>
        <end position="146"/>
    </location>
</feature>
<accession>A0AA39SBE4</accession>
<evidence type="ECO:0000256" key="5">
    <source>
        <dbReference type="ARBA" id="ARBA00022723"/>
    </source>
</evidence>
<name>A0AA39SBE4_ACESA</name>
<dbReference type="AlphaFoldDB" id="A0AA39SBE4"/>
<comment type="similarity">
    <text evidence="3">Belongs to the HARBI1 family.</text>
</comment>
<evidence type="ECO:0000313" key="10">
    <source>
        <dbReference type="EMBL" id="KAK0588308.1"/>
    </source>
</evidence>